<keyword evidence="2 3" id="KW-0378">Hydrolase</keyword>
<accession>A0AAP9ET81</accession>
<dbReference type="PANTHER" id="PTHR11559">
    <property type="entry name" value="CARBOXYLESTERASE"/>
    <property type="match status" value="1"/>
</dbReference>
<dbReference type="InterPro" id="IPR050309">
    <property type="entry name" value="Type-B_Carboxylest/Lipase"/>
</dbReference>
<dbReference type="InterPro" id="IPR002018">
    <property type="entry name" value="CarbesteraseB"/>
</dbReference>
<dbReference type="Pfam" id="PF00135">
    <property type="entry name" value="COesterase"/>
    <property type="match status" value="1"/>
</dbReference>
<proteinExistence type="inferred from homology"/>
<sequence>MPAMWFPVRFDEFPRLKDIIHFLLAMLVIAVFFHTAYAQAPRVTAPAGHFIGVDQGTTEKFLGIGYAASPDAEHRWRAAAPLPKAVSLFKTDLKHEGCAALISGDAFETHNENCLFLNVYRPRNTSADARLPVIVFIHGGGNQSGTPEIYDGSAFAEARHAIVVIPAYRLGVFGFLALPRTGDGLAPSGDIGLGDLLDALRWVHVNIASFGGDVGNVTLDGESAGAANVCDLLVTPESAGLFRQAIMQSGFCPSRYSLSVSEAIGMATAQEAGCAGANVLACLRAVPTATLLRSWDKVWAKPTVRLANGQVVPRPLFPVTPSGAALQPVSVDKALKQGDWHRVPVLIGFNRDELRGFLTGYFPMSPKDYKAALTRAYPAFRRELEALYSEVGNTPFYNFAAMRSDQILICPALRAATMLSASTRVSVYEFADRTAPPFHSLALSLPVPPNFQNGAAHTAELPYLFGYQSISRPLSAEQVALSRQMIELWLAFGHSDSTWPEWTPDHQIALVISDRASGGIVQSLDVAKQHHCDFWDRHPETVNTFFP</sequence>
<evidence type="ECO:0000259" key="4">
    <source>
        <dbReference type="Pfam" id="PF00135"/>
    </source>
</evidence>
<name>A0AAP9ET81_GLUTH</name>
<dbReference type="AlphaFoldDB" id="A0AAP9ET81"/>
<evidence type="ECO:0000313" key="5">
    <source>
        <dbReference type="EMBL" id="QEH96938.1"/>
    </source>
</evidence>
<dbReference type="EMBL" id="CP043043">
    <property type="protein sequence ID" value="QEH96938.1"/>
    <property type="molecule type" value="Genomic_DNA"/>
</dbReference>
<dbReference type="Gene3D" id="3.40.50.1820">
    <property type="entry name" value="alpha/beta hydrolase"/>
    <property type="match status" value="1"/>
</dbReference>
<evidence type="ECO:0000256" key="2">
    <source>
        <dbReference type="ARBA" id="ARBA00022801"/>
    </source>
</evidence>
<gene>
    <name evidence="5" type="ORF">FXF46_12150</name>
</gene>
<dbReference type="RefSeq" id="WP_148620687.1">
    <property type="nucleotide sequence ID" value="NZ_CP043043.1"/>
</dbReference>
<dbReference type="EC" id="3.1.1.-" evidence="3"/>
<evidence type="ECO:0000313" key="6">
    <source>
        <dbReference type="Proteomes" id="UP000323560"/>
    </source>
</evidence>
<protein>
    <recommendedName>
        <fullName evidence="3">Carboxylic ester hydrolase</fullName>
        <ecNumber evidence="3">3.1.1.-</ecNumber>
    </recommendedName>
</protein>
<dbReference type="KEGG" id="gti:FXF46_12150"/>
<comment type="similarity">
    <text evidence="1 3">Belongs to the type-B carboxylesterase/lipase family.</text>
</comment>
<feature type="domain" description="Carboxylesterase type B" evidence="4">
    <location>
        <begin position="40"/>
        <end position="535"/>
    </location>
</feature>
<evidence type="ECO:0000256" key="1">
    <source>
        <dbReference type="ARBA" id="ARBA00005964"/>
    </source>
</evidence>
<dbReference type="InterPro" id="IPR019826">
    <property type="entry name" value="Carboxylesterase_B_AS"/>
</dbReference>
<dbReference type="SUPFAM" id="SSF53474">
    <property type="entry name" value="alpha/beta-Hydrolases"/>
    <property type="match status" value="1"/>
</dbReference>
<dbReference type="Proteomes" id="UP000323560">
    <property type="component" value="Chromosome"/>
</dbReference>
<dbReference type="PROSITE" id="PS00122">
    <property type="entry name" value="CARBOXYLESTERASE_B_1"/>
    <property type="match status" value="1"/>
</dbReference>
<reference evidence="5 6" key="1">
    <citation type="submission" date="2019-08" db="EMBL/GenBank/DDBJ databases">
        <title>Gluconobacter frateurii HD924 genome.</title>
        <authorList>
            <person name="Liu Y."/>
            <person name="Zhang P."/>
        </authorList>
    </citation>
    <scope>NUCLEOTIDE SEQUENCE [LARGE SCALE GENOMIC DNA]</scope>
    <source>
        <strain evidence="5 6">HD924</strain>
    </source>
</reference>
<dbReference type="GO" id="GO:0016787">
    <property type="term" value="F:hydrolase activity"/>
    <property type="evidence" value="ECO:0007669"/>
    <property type="project" value="UniProtKB-KW"/>
</dbReference>
<evidence type="ECO:0000256" key="3">
    <source>
        <dbReference type="RuleBase" id="RU361235"/>
    </source>
</evidence>
<organism evidence="5 6">
    <name type="scientific">Gluconobacter thailandicus</name>
    <dbReference type="NCBI Taxonomy" id="257438"/>
    <lineage>
        <taxon>Bacteria</taxon>
        <taxon>Pseudomonadati</taxon>
        <taxon>Pseudomonadota</taxon>
        <taxon>Alphaproteobacteria</taxon>
        <taxon>Acetobacterales</taxon>
        <taxon>Acetobacteraceae</taxon>
        <taxon>Gluconobacter</taxon>
    </lineage>
</organism>
<dbReference type="InterPro" id="IPR029058">
    <property type="entry name" value="AB_hydrolase_fold"/>
</dbReference>